<sequence length="185" mass="20079">MAGPASTSAAIRPARRADAGAIAVVHAQAWRESYGGILGPAAWDAGAEGRRLRQWRRILARPRQGGGTLVATLTGETVGFGAYGPQREDDRLADGEIYALYLLGRAQGLGLGRRLVAAMLARMRGWGATSADVWALERNEKACAFYAALGARPEARRIFSMQGRRVAERVFVWDDIDRLADLAER</sequence>
<keyword evidence="4" id="KW-0689">Ribosomal protein</keyword>
<keyword evidence="2" id="KW-0012">Acyltransferase</keyword>
<organism evidence="4 5">
    <name type="scientific">Rubrimonas cliftonensis</name>
    <dbReference type="NCBI Taxonomy" id="89524"/>
    <lineage>
        <taxon>Bacteria</taxon>
        <taxon>Pseudomonadati</taxon>
        <taxon>Pseudomonadota</taxon>
        <taxon>Alphaproteobacteria</taxon>
        <taxon>Rhodobacterales</taxon>
        <taxon>Paracoccaceae</taxon>
        <taxon>Rubrimonas</taxon>
    </lineage>
</organism>
<dbReference type="SUPFAM" id="SSF55729">
    <property type="entry name" value="Acyl-CoA N-acyltransferases (Nat)"/>
    <property type="match status" value="1"/>
</dbReference>
<dbReference type="STRING" id="89524.SAMN05444370_101223"/>
<evidence type="ECO:0000259" key="3">
    <source>
        <dbReference type="PROSITE" id="PS51186"/>
    </source>
</evidence>
<dbReference type="EMBL" id="FNQM01000001">
    <property type="protein sequence ID" value="SDZ76288.1"/>
    <property type="molecule type" value="Genomic_DNA"/>
</dbReference>
<evidence type="ECO:0000256" key="2">
    <source>
        <dbReference type="ARBA" id="ARBA00023315"/>
    </source>
</evidence>
<dbReference type="RefSeq" id="WP_175478703.1">
    <property type="nucleotide sequence ID" value="NZ_FNQM01000001.1"/>
</dbReference>
<name>A0A1H3VQB9_9RHOB</name>
<dbReference type="InterPro" id="IPR000182">
    <property type="entry name" value="GNAT_dom"/>
</dbReference>
<evidence type="ECO:0000256" key="1">
    <source>
        <dbReference type="ARBA" id="ARBA00022679"/>
    </source>
</evidence>
<evidence type="ECO:0000313" key="5">
    <source>
        <dbReference type="Proteomes" id="UP000198703"/>
    </source>
</evidence>
<keyword evidence="1" id="KW-0808">Transferase</keyword>
<reference evidence="4 5" key="1">
    <citation type="submission" date="2016-10" db="EMBL/GenBank/DDBJ databases">
        <authorList>
            <person name="de Groot N.N."/>
        </authorList>
    </citation>
    <scope>NUCLEOTIDE SEQUENCE [LARGE SCALE GENOMIC DNA]</scope>
    <source>
        <strain evidence="4 5">DSM 15345</strain>
    </source>
</reference>
<dbReference type="GO" id="GO:0016747">
    <property type="term" value="F:acyltransferase activity, transferring groups other than amino-acyl groups"/>
    <property type="evidence" value="ECO:0007669"/>
    <property type="project" value="InterPro"/>
</dbReference>
<dbReference type="Pfam" id="PF00583">
    <property type="entry name" value="Acetyltransf_1"/>
    <property type="match status" value="1"/>
</dbReference>
<dbReference type="CDD" id="cd04301">
    <property type="entry name" value="NAT_SF"/>
    <property type="match status" value="1"/>
</dbReference>
<dbReference type="PANTHER" id="PTHR43877">
    <property type="entry name" value="AMINOALKYLPHOSPHONATE N-ACETYLTRANSFERASE-RELATED-RELATED"/>
    <property type="match status" value="1"/>
</dbReference>
<dbReference type="AlphaFoldDB" id="A0A1H3VQB9"/>
<evidence type="ECO:0000313" key="4">
    <source>
        <dbReference type="EMBL" id="SDZ76288.1"/>
    </source>
</evidence>
<proteinExistence type="predicted"/>
<dbReference type="Gene3D" id="3.40.630.30">
    <property type="match status" value="1"/>
</dbReference>
<dbReference type="PROSITE" id="PS51186">
    <property type="entry name" value="GNAT"/>
    <property type="match status" value="1"/>
</dbReference>
<dbReference type="InterPro" id="IPR016181">
    <property type="entry name" value="Acyl_CoA_acyltransferase"/>
</dbReference>
<dbReference type="InterPro" id="IPR050832">
    <property type="entry name" value="Bact_Acetyltransf"/>
</dbReference>
<accession>A0A1H3VQB9</accession>
<protein>
    <submittedName>
        <fullName evidence="4">Ribosomal protein S18 acetylase RimI</fullName>
    </submittedName>
</protein>
<keyword evidence="4" id="KW-0687">Ribonucleoprotein</keyword>
<gene>
    <name evidence="4" type="ORF">SAMN05444370_101223</name>
</gene>
<feature type="domain" description="N-acetyltransferase" evidence="3">
    <location>
        <begin position="9"/>
        <end position="177"/>
    </location>
</feature>
<keyword evidence="5" id="KW-1185">Reference proteome</keyword>
<dbReference type="Proteomes" id="UP000198703">
    <property type="component" value="Unassembled WGS sequence"/>
</dbReference>
<dbReference type="GO" id="GO:0005840">
    <property type="term" value="C:ribosome"/>
    <property type="evidence" value="ECO:0007669"/>
    <property type="project" value="UniProtKB-KW"/>
</dbReference>